<keyword evidence="5 7" id="KW-0067">ATP-binding</keyword>
<evidence type="ECO:0000256" key="6">
    <source>
        <dbReference type="PIRSR" id="PIRSR630616-1"/>
    </source>
</evidence>
<feature type="domain" description="Protein kinase" evidence="9">
    <location>
        <begin position="12"/>
        <end position="264"/>
    </location>
</feature>
<dbReference type="Proteomes" id="UP000179807">
    <property type="component" value="Unassembled WGS sequence"/>
</dbReference>
<keyword evidence="3 7" id="KW-0547">Nucleotide-binding</keyword>
<dbReference type="OrthoDB" id="408964at2759"/>
<feature type="active site" description="Proton acceptor" evidence="6">
    <location>
        <position position="136"/>
    </location>
</feature>
<evidence type="ECO:0000256" key="8">
    <source>
        <dbReference type="PIRSR" id="PIRSR630616-3"/>
    </source>
</evidence>
<evidence type="ECO:0000256" key="7">
    <source>
        <dbReference type="PIRSR" id="PIRSR630616-2"/>
    </source>
</evidence>
<dbReference type="VEuPathDB" id="TrichDB:TRFO_12609"/>
<evidence type="ECO:0000256" key="1">
    <source>
        <dbReference type="ARBA" id="ARBA00022527"/>
    </source>
</evidence>
<dbReference type="EMBL" id="MLAK01000024">
    <property type="protein sequence ID" value="OHT17258.1"/>
    <property type="molecule type" value="Genomic_DNA"/>
</dbReference>
<evidence type="ECO:0000313" key="11">
    <source>
        <dbReference type="Proteomes" id="UP000179807"/>
    </source>
</evidence>
<keyword evidence="11" id="KW-1185">Reference proteome</keyword>
<feature type="cross-link" description="Glycyl lysine isopeptide (Lys-Gly) (interchain with G-Cter in SUMO2)" evidence="8">
    <location>
        <position position="138"/>
    </location>
</feature>
<proteinExistence type="predicted"/>
<dbReference type="InterPro" id="IPR030616">
    <property type="entry name" value="Aur-like"/>
</dbReference>
<dbReference type="GeneID" id="94831439"/>
<feature type="binding site" evidence="7">
    <location>
        <position position="41"/>
    </location>
    <ligand>
        <name>ATP</name>
        <dbReference type="ChEBI" id="CHEBI:30616"/>
    </ligand>
</feature>
<sequence length="368" mass="42727">MMVQKIQRVRNYRIIDQCGEGSTSCVFKAVHTTLKLPVAMKTIKKAELTEKQIISLKREIELMRDINFPNIITFYESFEDDENMYLSLEFAEKGSLADMIRSTNYPFSNEQIRAILFQVASALKYLHCEKKIIHRDLKPENILFDINDKVKLADFGLSTRLGSYCCTRCGSPIYASPEMIKGDKYSAKTDIWSFGILSFLLATLKFPFYDETNNIQSLYQKIVNHEVIIPSNIDPLLSDLIVGCLCKDAFYRFDIDQVLEHPFFGYNPITPPLYRSKFYSNMAEIYKYMENIGYSKEKVQALMEEKDENMSIMLKILMNCIGTTIKKSFSTKIRTLPIMTKQLIPNAYSIKCDRRCVLWAKIQRRDSK</sequence>
<accession>A0A1J4L1G6</accession>
<evidence type="ECO:0000256" key="4">
    <source>
        <dbReference type="ARBA" id="ARBA00022777"/>
    </source>
</evidence>
<feature type="binding site" evidence="7">
    <location>
        <begin position="89"/>
        <end position="91"/>
    </location>
    <ligand>
        <name>ATP</name>
        <dbReference type="ChEBI" id="CHEBI:30616"/>
    </ligand>
</feature>
<dbReference type="GO" id="GO:0004674">
    <property type="term" value="F:protein serine/threonine kinase activity"/>
    <property type="evidence" value="ECO:0007669"/>
    <property type="project" value="UniProtKB-KW"/>
</dbReference>
<keyword evidence="1" id="KW-0723">Serine/threonine-protein kinase</keyword>
<feature type="binding site" evidence="7">
    <location>
        <position position="154"/>
    </location>
    <ligand>
        <name>ATP</name>
        <dbReference type="ChEBI" id="CHEBI:30616"/>
    </ligand>
</feature>
<name>A0A1J4L1G6_9EUKA</name>
<evidence type="ECO:0000259" key="9">
    <source>
        <dbReference type="PROSITE" id="PS50011"/>
    </source>
</evidence>
<dbReference type="FunFam" id="3.30.200.20:FF:000042">
    <property type="entry name" value="Aurora kinase A"/>
    <property type="match status" value="1"/>
</dbReference>
<reference evidence="10" key="1">
    <citation type="submission" date="2016-10" db="EMBL/GenBank/DDBJ databases">
        <authorList>
            <person name="Benchimol M."/>
            <person name="Almeida L.G."/>
            <person name="Vasconcelos A.T."/>
            <person name="Perreira-Neves A."/>
            <person name="Rosa I.A."/>
            <person name="Tasca T."/>
            <person name="Bogo M.R."/>
            <person name="de Souza W."/>
        </authorList>
    </citation>
    <scope>NUCLEOTIDE SEQUENCE [LARGE SCALE GENOMIC DNA]</scope>
    <source>
        <strain evidence="10">K</strain>
    </source>
</reference>
<dbReference type="Pfam" id="PF00069">
    <property type="entry name" value="Pkinase"/>
    <property type="match status" value="1"/>
</dbReference>
<dbReference type="InterPro" id="IPR011009">
    <property type="entry name" value="Kinase-like_dom_sf"/>
</dbReference>
<dbReference type="PANTHER" id="PTHR24350">
    <property type="entry name" value="SERINE/THREONINE-PROTEIN KINASE IAL-RELATED"/>
    <property type="match status" value="1"/>
</dbReference>
<dbReference type="SMART" id="SM00220">
    <property type="entry name" value="S_TKc"/>
    <property type="match status" value="1"/>
</dbReference>
<dbReference type="PROSITE" id="PS00108">
    <property type="entry name" value="PROTEIN_KINASE_ST"/>
    <property type="match status" value="1"/>
</dbReference>
<dbReference type="PROSITE" id="PS50011">
    <property type="entry name" value="PROTEIN_KINASE_DOM"/>
    <property type="match status" value="1"/>
</dbReference>
<keyword evidence="2" id="KW-0808">Transferase</keyword>
<dbReference type="InterPro" id="IPR008271">
    <property type="entry name" value="Ser/Thr_kinase_AS"/>
</dbReference>
<dbReference type="GO" id="GO:0005524">
    <property type="term" value="F:ATP binding"/>
    <property type="evidence" value="ECO:0007669"/>
    <property type="project" value="UniProtKB-KW"/>
</dbReference>
<protein>
    <submittedName>
        <fullName evidence="10">CAMK family protein kinase</fullName>
    </submittedName>
</protein>
<evidence type="ECO:0000256" key="2">
    <source>
        <dbReference type="ARBA" id="ARBA00022679"/>
    </source>
</evidence>
<comment type="caution">
    <text evidence="10">The sequence shown here is derived from an EMBL/GenBank/DDBJ whole genome shotgun (WGS) entry which is preliminary data.</text>
</comment>
<dbReference type="SUPFAM" id="SSF56112">
    <property type="entry name" value="Protein kinase-like (PK-like)"/>
    <property type="match status" value="1"/>
</dbReference>
<feature type="binding site" evidence="7">
    <location>
        <begin position="140"/>
        <end position="141"/>
    </location>
    <ligand>
        <name>ATP</name>
        <dbReference type="ChEBI" id="CHEBI:30616"/>
    </ligand>
</feature>
<gene>
    <name evidence="10" type="ORF">TRFO_12609</name>
</gene>
<dbReference type="Gene3D" id="1.10.510.10">
    <property type="entry name" value="Transferase(Phosphotransferase) domain 1"/>
    <property type="match status" value="1"/>
</dbReference>
<organism evidence="10 11">
    <name type="scientific">Tritrichomonas foetus</name>
    <dbReference type="NCBI Taxonomy" id="1144522"/>
    <lineage>
        <taxon>Eukaryota</taxon>
        <taxon>Metamonada</taxon>
        <taxon>Parabasalia</taxon>
        <taxon>Tritrichomonadida</taxon>
        <taxon>Tritrichomonadidae</taxon>
        <taxon>Tritrichomonas</taxon>
    </lineage>
</organism>
<evidence type="ECO:0000313" key="10">
    <source>
        <dbReference type="EMBL" id="OHT17258.1"/>
    </source>
</evidence>
<dbReference type="AlphaFoldDB" id="A0A1J4L1G6"/>
<dbReference type="RefSeq" id="XP_068370394.1">
    <property type="nucleotide sequence ID" value="XM_068496735.1"/>
</dbReference>
<evidence type="ECO:0000256" key="3">
    <source>
        <dbReference type="ARBA" id="ARBA00022741"/>
    </source>
</evidence>
<dbReference type="InterPro" id="IPR000719">
    <property type="entry name" value="Prot_kinase_dom"/>
</dbReference>
<dbReference type="FunFam" id="1.10.510.10:FF:000571">
    <property type="entry name" value="Maternal embryonic leucine zipper kinase"/>
    <property type="match status" value="1"/>
</dbReference>
<keyword evidence="4 10" id="KW-0418">Kinase</keyword>
<evidence type="ECO:0000256" key="5">
    <source>
        <dbReference type="ARBA" id="ARBA00022840"/>
    </source>
</evidence>